<accession>A0ABT9NN09</accession>
<evidence type="ECO:0000313" key="1">
    <source>
        <dbReference type="EMBL" id="MDP9821800.1"/>
    </source>
</evidence>
<dbReference type="PANTHER" id="PTHR45947">
    <property type="entry name" value="SULFOQUINOVOSYL TRANSFERASE SQD2"/>
    <property type="match status" value="1"/>
</dbReference>
<dbReference type="InterPro" id="IPR050194">
    <property type="entry name" value="Glycosyltransferase_grp1"/>
</dbReference>
<evidence type="ECO:0000313" key="2">
    <source>
        <dbReference type="Proteomes" id="UP001240447"/>
    </source>
</evidence>
<dbReference type="Proteomes" id="UP001240447">
    <property type="component" value="Unassembled WGS sequence"/>
</dbReference>
<dbReference type="Pfam" id="PF13692">
    <property type="entry name" value="Glyco_trans_1_4"/>
    <property type="match status" value="1"/>
</dbReference>
<gene>
    <name evidence="1" type="ORF">J2S59_001609</name>
</gene>
<comment type="caution">
    <text evidence="1">The sequence shown here is derived from an EMBL/GenBank/DDBJ whole genome shotgun (WGS) entry which is preliminary data.</text>
</comment>
<organism evidence="1 2">
    <name type="scientific">Nocardioides massiliensis</name>
    <dbReference type="NCBI Taxonomy" id="1325935"/>
    <lineage>
        <taxon>Bacteria</taxon>
        <taxon>Bacillati</taxon>
        <taxon>Actinomycetota</taxon>
        <taxon>Actinomycetes</taxon>
        <taxon>Propionibacteriales</taxon>
        <taxon>Nocardioidaceae</taxon>
        <taxon>Nocardioides</taxon>
    </lineage>
</organism>
<name>A0ABT9NN09_9ACTN</name>
<reference evidence="1 2" key="1">
    <citation type="submission" date="2023-07" db="EMBL/GenBank/DDBJ databases">
        <title>Sequencing the genomes of 1000 actinobacteria strains.</title>
        <authorList>
            <person name="Klenk H.-P."/>
        </authorList>
    </citation>
    <scope>NUCLEOTIDE SEQUENCE [LARGE SCALE GENOMIC DNA]</scope>
    <source>
        <strain evidence="1 2">GD13</strain>
    </source>
</reference>
<keyword evidence="2" id="KW-1185">Reference proteome</keyword>
<protein>
    <submittedName>
        <fullName evidence="1">Glycosyltransferase involved in cell wall biosynthesis</fullName>
    </submittedName>
</protein>
<dbReference type="PANTHER" id="PTHR45947:SF3">
    <property type="entry name" value="SULFOQUINOVOSYL TRANSFERASE SQD2"/>
    <property type="match status" value="1"/>
</dbReference>
<dbReference type="Gene3D" id="3.40.50.2000">
    <property type="entry name" value="Glycogen Phosphorylase B"/>
    <property type="match status" value="1"/>
</dbReference>
<dbReference type="EMBL" id="JAUSQM010000001">
    <property type="protein sequence ID" value="MDP9821800.1"/>
    <property type="molecule type" value="Genomic_DNA"/>
</dbReference>
<dbReference type="SUPFAM" id="SSF53756">
    <property type="entry name" value="UDP-Glycosyltransferase/glycogen phosphorylase"/>
    <property type="match status" value="1"/>
</dbReference>
<sequence>MIAISDEVADLAEGLGVEYTRIANPLRKALFSVERAPGSDFLTVGDLMRRKNQRFLIDAFLEYARRGGPGRLLVAGSDSDPRYAAECRDAAAALPGRIEFLGRVDEATLLTMLARARAWVTTSLRETSSIALAEALASNCPVLSFDVGTARAQVDDRAGIVLPVGSSVQDVATALARIGDGTRSTARSAVAAQHPDLVAKATLAVYRTVLRGH</sequence>
<proteinExistence type="predicted"/>
<dbReference type="CDD" id="cd03801">
    <property type="entry name" value="GT4_PimA-like"/>
    <property type="match status" value="1"/>
</dbReference>